<gene>
    <name evidence="2" type="ORF">CVT26_011343</name>
</gene>
<feature type="transmembrane region" description="Helical" evidence="1">
    <location>
        <begin position="119"/>
        <end position="140"/>
    </location>
</feature>
<comment type="caution">
    <text evidence="2">The sequence shown here is derived from an EMBL/GenBank/DDBJ whole genome shotgun (WGS) entry which is preliminary data.</text>
</comment>
<protein>
    <submittedName>
        <fullName evidence="2">Uncharacterized protein</fullName>
    </submittedName>
</protein>
<feature type="transmembrane region" description="Helical" evidence="1">
    <location>
        <begin position="258"/>
        <end position="281"/>
    </location>
</feature>
<keyword evidence="1" id="KW-0812">Transmembrane</keyword>
<sequence length="341" mass="37540">MPTSMADLSLLKNAVNVTISGGHFYTDPTLGRITGDTHNSLHPADSQNYIHPPQQASGREEFDFSDIVKHPDAYSLSQKEGELIGRLQQSFNKLRDYVGLCTSEWIITSATLKAKADHLTALASVATFFGLLQIAFMTLVADIDLKSVRNSFNILSYCALLVDSFSALFSVLASGSFSLAASPAKDYTAPKQTVGLRTILEQIRSRKTGNNDGKEETTKETIMKNVEDCTEACNREYQIAEKLTVKLRGFSKRDTIEYPIILFFISAGAYLFVVSTIIFVIQTQPKLVSITIGTVAAVFTSMYATFATLHLKDRFLPWMTATHLGNVLLSRPGRNKASAEV</sequence>
<feature type="transmembrane region" description="Helical" evidence="1">
    <location>
        <begin position="152"/>
        <end position="173"/>
    </location>
</feature>
<dbReference type="EMBL" id="NHYE01005302">
    <property type="protein sequence ID" value="PPQ74932.1"/>
    <property type="molecule type" value="Genomic_DNA"/>
</dbReference>
<keyword evidence="3" id="KW-1185">Reference proteome</keyword>
<proteinExistence type="predicted"/>
<keyword evidence="1" id="KW-0472">Membrane</keyword>
<dbReference type="AlphaFoldDB" id="A0A409W8V4"/>
<evidence type="ECO:0000313" key="2">
    <source>
        <dbReference type="EMBL" id="PPQ74932.1"/>
    </source>
</evidence>
<feature type="transmembrane region" description="Helical" evidence="1">
    <location>
        <begin position="287"/>
        <end position="309"/>
    </location>
</feature>
<evidence type="ECO:0000313" key="3">
    <source>
        <dbReference type="Proteomes" id="UP000284706"/>
    </source>
</evidence>
<name>A0A409W8V4_9AGAR</name>
<dbReference type="Proteomes" id="UP000284706">
    <property type="component" value="Unassembled WGS sequence"/>
</dbReference>
<reference evidence="2 3" key="1">
    <citation type="journal article" date="2018" name="Evol. Lett.">
        <title>Horizontal gene cluster transfer increased hallucinogenic mushroom diversity.</title>
        <authorList>
            <person name="Reynolds H.T."/>
            <person name="Vijayakumar V."/>
            <person name="Gluck-Thaler E."/>
            <person name="Korotkin H.B."/>
            <person name="Matheny P.B."/>
            <person name="Slot J.C."/>
        </authorList>
    </citation>
    <scope>NUCLEOTIDE SEQUENCE [LARGE SCALE GENOMIC DNA]</scope>
    <source>
        <strain evidence="2 3">SRW20</strain>
    </source>
</reference>
<accession>A0A409W8V4</accession>
<evidence type="ECO:0000256" key="1">
    <source>
        <dbReference type="SAM" id="Phobius"/>
    </source>
</evidence>
<dbReference type="InParanoid" id="A0A409W8V4"/>
<keyword evidence="1" id="KW-1133">Transmembrane helix</keyword>
<organism evidence="2 3">
    <name type="scientific">Gymnopilus dilepis</name>
    <dbReference type="NCBI Taxonomy" id="231916"/>
    <lineage>
        <taxon>Eukaryota</taxon>
        <taxon>Fungi</taxon>
        <taxon>Dikarya</taxon>
        <taxon>Basidiomycota</taxon>
        <taxon>Agaricomycotina</taxon>
        <taxon>Agaricomycetes</taxon>
        <taxon>Agaricomycetidae</taxon>
        <taxon>Agaricales</taxon>
        <taxon>Agaricineae</taxon>
        <taxon>Hymenogastraceae</taxon>
        <taxon>Gymnopilus</taxon>
    </lineage>
</organism>